<name>A0ABQ5L0C5_9EUKA</name>
<dbReference type="EMBL" id="BQXS01011406">
    <property type="protein sequence ID" value="GKT37179.1"/>
    <property type="molecule type" value="Genomic_DNA"/>
</dbReference>
<evidence type="ECO:0000256" key="1">
    <source>
        <dbReference type="SAM" id="MobiDB-lite"/>
    </source>
</evidence>
<keyword evidence="3" id="KW-1185">Reference proteome</keyword>
<dbReference type="Proteomes" id="UP001057375">
    <property type="component" value="Unassembled WGS sequence"/>
</dbReference>
<organism evidence="2 3">
    <name type="scientific">Aduncisulcus paluster</name>
    <dbReference type="NCBI Taxonomy" id="2918883"/>
    <lineage>
        <taxon>Eukaryota</taxon>
        <taxon>Metamonada</taxon>
        <taxon>Carpediemonas-like organisms</taxon>
        <taxon>Aduncisulcus</taxon>
    </lineage>
</organism>
<proteinExistence type="predicted"/>
<gene>
    <name evidence="2" type="ORF">ADUPG1_010018</name>
</gene>
<evidence type="ECO:0000313" key="3">
    <source>
        <dbReference type="Proteomes" id="UP001057375"/>
    </source>
</evidence>
<sequence length="704" mass="80770">MEYDESPDITPRKERIIEDMSWVFPPVKNSSPDYQFIIEKGKFQSEIIPKDLEILQSYLPKKVHKYIDDELQYTADCAEDLELLSRSVQTRGIDGEYSPVDILLVRANRASNIISSIATHYPEELAAFLDRNPICVHVMSQACFLPTVQDLILYLLSGTIVDNPTISLKLFMKKPSRQLLDAQRAAFCEVLCKHGLVTHCVSRYFHCTKFMRLPSLVATLSSIFTYLCKAGFLHCFYIQQTLQGWIACCGHRNNNIIKYVKDRSLEETEKLDFSIIGSDLTVELSGLPDDQEVSGGDKEETEIPDEEFSEESAEAIVGADGIVDFETKDMDSETCDHPSSETCVDPSSMEMIVFPFIPFLQDSLHIARVIYTVVCECSICLHHKFPQLAELDHQMNTSCDDHQASLCKVPLFGDIPEEYSHFYLSLISIRSTFMQAVLFLQTKKQKEKKIVRILEKFNTKQMSEIELEIWQEFIEYVRGKDEDMNDKSLKKAEIFLKQYASEMDQKRDTVFTRVHVTDKDISQMRDTPESSKSQGIFGTIILEEEEVYASPSSSTRSSPILVPDEDERRVCNDLENNRTETGHLLFATQDKTYSSYITAIVHHRHFPSMNPKIMSEELTLPPLRRVILFKMLDFIHHYHENKGDSDDSSSCDILVTEPKLENWMASFLKSTKEISAFSNVKKTEQEHYFYLQTDSSSCVAEETQ</sequence>
<comment type="caution">
    <text evidence="2">The sequence shown here is derived from an EMBL/GenBank/DDBJ whole genome shotgun (WGS) entry which is preliminary data.</text>
</comment>
<feature type="non-terminal residue" evidence="2">
    <location>
        <position position="704"/>
    </location>
</feature>
<evidence type="ECO:0000313" key="2">
    <source>
        <dbReference type="EMBL" id="GKT37179.1"/>
    </source>
</evidence>
<protein>
    <submittedName>
        <fullName evidence="2">Uncharacterized protein</fullName>
    </submittedName>
</protein>
<reference evidence="2" key="1">
    <citation type="submission" date="2022-03" db="EMBL/GenBank/DDBJ databases">
        <title>Draft genome sequence of Aduncisulcus paluster, a free-living microaerophilic Fornicata.</title>
        <authorList>
            <person name="Yuyama I."/>
            <person name="Kume K."/>
            <person name="Tamura T."/>
            <person name="Inagaki Y."/>
            <person name="Hashimoto T."/>
        </authorList>
    </citation>
    <scope>NUCLEOTIDE SEQUENCE</scope>
    <source>
        <strain evidence="2">NY0171</strain>
    </source>
</reference>
<accession>A0ABQ5L0C5</accession>
<feature type="region of interest" description="Disordered" evidence="1">
    <location>
        <begin position="288"/>
        <end position="309"/>
    </location>
</feature>
<feature type="compositionally biased region" description="Acidic residues" evidence="1">
    <location>
        <begin position="299"/>
        <end position="309"/>
    </location>
</feature>